<evidence type="ECO:0000313" key="1">
    <source>
        <dbReference type="EMBL" id="SFU42079.1"/>
    </source>
</evidence>
<name>A0A1I7G0V3_9GAMM</name>
<dbReference type="STRING" id="463301.SAMN04487955_102160"/>
<dbReference type="OrthoDB" id="6024499at2"/>
<proteinExistence type="predicted"/>
<evidence type="ECO:0000313" key="2">
    <source>
        <dbReference type="Proteomes" id="UP000198693"/>
    </source>
</evidence>
<gene>
    <name evidence="1" type="ORF">SAMN04487955_102160</name>
</gene>
<protein>
    <submittedName>
        <fullName evidence="1">Uncharacterized protein</fullName>
    </submittedName>
</protein>
<reference evidence="2" key="1">
    <citation type="submission" date="2016-10" db="EMBL/GenBank/DDBJ databases">
        <authorList>
            <person name="Varghese N."/>
            <person name="Submissions S."/>
        </authorList>
    </citation>
    <scope>NUCLEOTIDE SEQUENCE [LARGE SCALE GENOMIC DNA]</scope>
    <source>
        <strain evidence="2">CGMCC 1.6981</strain>
    </source>
</reference>
<accession>A0A1I7G0V3</accession>
<organism evidence="1 2">
    <name type="scientific">Halomonas korlensis</name>
    <dbReference type="NCBI Taxonomy" id="463301"/>
    <lineage>
        <taxon>Bacteria</taxon>
        <taxon>Pseudomonadati</taxon>
        <taxon>Pseudomonadota</taxon>
        <taxon>Gammaproteobacteria</taxon>
        <taxon>Oceanospirillales</taxon>
        <taxon>Halomonadaceae</taxon>
        <taxon>Halomonas</taxon>
    </lineage>
</organism>
<dbReference type="RefSeq" id="WP_139232966.1">
    <property type="nucleotide sequence ID" value="NZ_FPBP01000002.1"/>
</dbReference>
<dbReference type="AlphaFoldDB" id="A0A1I7G0V3"/>
<sequence length="151" mass="17087">MGNNSSQKHVDFLANLMPIYQHDEVDGFRCARSLKNGTLILPIYELDESLDEDWIHVLWQGDSSRKSEVRAYEFASIAVVDYVNFHGVGKGVEYVNDMLLDLAQHYCFKTGSNIYLPNSELNMPALFKVMELAKRVGPKIAYDALKKAIGL</sequence>
<dbReference type="Proteomes" id="UP000198693">
    <property type="component" value="Unassembled WGS sequence"/>
</dbReference>
<dbReference type="EMBL" id="FPBP01000002">
    <property type="protein sequence ID" value="SFU42079.1"/>
    <property type="molecule type" value="Genomic_DNA"/>
</dbReference>
<keyword evidence="2" id="KW-1185">Reference proteome</keyword>